<evidence type="ECO:0000256" key="1">
    <source>
        <dbReference type="ARBA" id="ARBA00022723"/>
    </source>
</evidence>
<dbReference type="EMBL" id="GG693857">
    <property type="protein sequence ID" value="EES53657.1"/>
    <property type="molecule type" value="Genomic_DNA"/>
</dbReference>
<organism evidence="3 4">
    <name type="scientific">Leptospirillum ferrodiazotrophum</name>
    <dbReference type="NCBI Taxonomy" id="412449"/>
    <lineage>
        <taxon>Bacteria</taxon>
        <taxon>Pseudomonadati</taxon>
        <taxon>Nitrospirota</taxon>
        <taxon>Nitrospiria</taxon>
        <taxon>Nitrospirales</taxon>
        <taxon>Nitrospiraceae</taxon>
        <taxon>Leptospirillum</taxon>
    </lineage>
</organism>
<dbReference type="CDD" id="cd03414">
    <property type="entry name" value="CbiX_SirB_C"/>
    <property type="match status" value="1"/>
</dbReference>
<proteinExistence type="predicted"/>
<sequence>MEEGNRHFRETFRKLVPCLPPAFVVREAFLEHADPPVSRVIDELPEGLSTLLLFPFLLFDAGHSKEDVWKFVKEASRKRPDLLIVREWAIGTDSAPIDAILSILPPADPAIRDLVVIVGRGSLDPAANASLYYQGRRLWERRRGPEFRYAFIGVTEPRLGPFLEELDPAEYDRLIVVPYFLFEGVLMERIRTATSAFLERHPLPAGGLVTPPFGDHPILLSAIARRLERLARNRQTVYPRWVSLDPQALSTL</sequence>
<evidence type="ECO:0000256" key="2">
    <source>
        <dbReference type="ARBA" id="ARBA00023239"/>
    </source>
</evidence>
<dbReference type="GO" id="GO:0016829">
    <property type="term" value="F:lyase activity"/>
    <property type="evidence" value="ECO:0007669"/>
    <property type="project" value="UniProtKB-KW"/>
</dbReference>
<dbReference type="SUPFAM" id="SSF53800">
    <property type="entry name" value="Chelatase"/>
    <property type="match status" value="1"/>
</dbReference>
<dbReference type="InterPro" id="IPR002762">
    <property type="entry name" value="CbiX-like"/>
</dbReference>
<evidence type="ECO:0000313" key="4">
    <source>
        <dbReference type="Proteomes" id="UP000009374"/>
    </source>
</evidence>
<accession>C6HUN1</accession>
<evidence type="ECO:0000313" key="3">
    <source>
        <dbReference type="EMBL" id="EES53657.1"/>
    </source>
</evidence>
<reference evidence="3 4" key="1">
    <citation type="journal article" date="2009" name="Appl. Environ. Microbiol.">
        <title>Community genomic and proteomic analyses of chemoautotrophic iron-oxidizing "Leptospirillum rubarum" (Group II) and "Leptospirillum ferrodiazotrophum" (Group III) bacteria in acid mine drainage biofilms.</title>
        <authorList>
            <person name="Goltsman D.S."/>
            <person name="Denef V.J."/>
            <person name="Singer S.W."/>
            <person name="VerBerkmoes N.C."/>
            <person name="Lefsrud M."/>
            <person name="Mueller R.S."/>
            <person name="Dick G.J."/>
            <person name="Sun C.L."/>
            <person name="Wheeler K.E."/>
            <person name="Zemla A."/>
            <person name="Baker B.J."/>
            <person name="Hauser L."/>
            <person name="Land M."/>
            <person name="Shah M.B."/>
            <person name="Thelen M.P."/>
            <person name="Hettich R.L."/>
            <person name="Banfield J.F."/>
        </authorList>
    </citation>
    <scope>NUCLEOTIDE SEQUENCE [LARGE SCALE GENOMIC DNA]</scope>
</reference>
<dbReference type="InterPro" id="IPR050963">
    <property type="entry name" value="Sirohydro_Cobaltochel/CbiX"/>
</dbReference>
<keyword evidence="2" id="KW-0456">Lyase</keyword>
<dbReference type="Pfam" id="PF01903">
    <property type="entry name" value="CbiX"/>
    <property type="match status" value="2"/>
</dbReference>
<dbReference type="AlphaFoldDB" id="C6HUN1"/>
<name>C6HUN1_9BACT</name>
<gene>
    <name evidence="3" type="ORF">UBAL3_69480024</name>
</gene>
<dbReference type="Gene3D" id="3.40.50.1400">
    <property type="match status" value="2"/>
</dbReference>
<dbReference type="PANTHER" id="PTHR33542:SF3">
    <property type="entry name" value="SIROHYDROCHLORIN FERROCHELATASE, CHLOROPLASTIC"/>
    <property type="match status" value="1"/>
</dbReference>
<keyword evidence="1" id="KW-0479">Metal-binding</keyword>
<dbReference type="PANTHER" id="PTHR33542">
    <property type="entry name" value="SIROHYDROCHLORIN FERROCHELATASE, CHLOROPLASTIC"/>
    <property type="match status" value="1"/>
</dbReference>
<protein>
    <submittedName>
        <fullName evidence="3">Cobalamin (Vitamin B12) biosynthesis CbiX protein</fullName>
    </submittedName>
</protein>
<dbReference type="GO" id="GO:0046872">
    <property type="term" value="F:metal ion binding"/>
    <property type="evidence" value="ECO:0007669"/>
    <property type="project" value="UniProtKB-KW"/>
</dbReference>
<dbReference type="Proteomes" id="UP000009374">
    <property type="component" value="Unassembled WGS sequence"/>
</dbReference>
<keyword evidence="4" id="KW-1185">Reference proteome</keyword>